<dbReference type="InterPro" id="IPR029044">
    <property type="entry name" value="Nucleotide-diphossugar_trans"/>
</dbReference>
<evidence type="ECO:0000259" key="1">
    <source>
        <dbReference type="Pfam" id="PF00535"/>
    </source>
</evidence>
<keyword evidence="2" id="KW-0808">Transferase</keyword>
<protein>
    <submittedName>
        <fullName evidence="2">Glycosyl transferase family 2</fullName>
    </submittedName>
</protein>
<dbReference type="Proteomes" id="UP000184109">
    <property type="component" value="Unassembled WGS sequence"/>
</dbReference>
<dbReference type="STRING" id="1195760.SAMN05444281_1123"/>
<sequence length="339" mass="39467">MRLGENPQRNQKLNTNNYSHRVIMPIYIPNQDEYYADSFKILKRSIQSLVNTISKQSAITIVNNGCCKEVVDYLNELFKEDKIQDLIHTQKIGKLNSIIKAVKSSYEPLITITDSDVLFLSGWLNKTVEVYKNFPKAGVVGIVPQFKQFENLGYNVIYNNLFNANIKFTEVKNPKALKLFYKSIGWKDDYNKDYLKYNLTITSKSNSKVKAIIGSGHFVATYKRELFNNDIAFSDYLLGGNSEIDLLDLPCVKKGLWRLTTDGNYAYHMGNVLEFWMNEETSLIPEEINFEFLKNDKKVLKNKDIGFLFNTKLMRVFYKKYKSIFYKKWGLPKKLHSTY</sequence>
<feature type="domain" description="Glycosyltransferase 2-like" evidence="1">
    <location>
        <begin position="39"/>
        <end position="157"/>
    </location>
</feature>
<dbReference type="Pfam" id="PF00535">
    <property type="entry name" value="Glycos_transf_2"/>
    <property type="match status" value="1"/>
</dbReference>
<name>A0A1M5UA17_9FLAO</name>
<dbReference type="Gene3D" id="3.90.550.10">
    <property type="entry name" value="Spore Coat Polysaccharide Biosynthesis Protein SpsA, Chain A"/>
    <property type="match status" value="1"/>
</dbReference>
<dbReference type="GO" id="GO:0016740">
    <property type="term" value="F:transferase activity"/>
    <property type="evidence" value="ECO:0007669"/>
    <property type="project" value="UniProtKB-KW"/>
</dbReference>
<keyword evidence="3" id="KW-1185">Reference proteome</keyword>
<dbReference type="InterPro" id="IPR001173">
    <property type="entry name" value="Glyco_trans_2-like"/>
</dbReference>
<accession>A0A1M5UA17</accession>
<evidence type="ECO:0000313" key="3">
    <source>
        <dbReference type="Proteomes" id="UP000184109"/>
    </source>
</evidence>
<dbReference type="OrthoDB" id="1116632at2"/>
<dbReference type="RefSeq" id="WP_073119160.1">
    <property type="nucleotide sequence ID" value="NZ_BMEN01000002.1"/>
</dbReference>
<gene>
    <name evidence="2" type="ORF">SAMN05444281_1123</name>
</gene>
<reference evidence="3" key="1">
    <citation type="submission" date="2016-11" db="EMBL/GenBank/DDBJ databases">
        <authorList>
            <person name="Varghese N."/>
            <person name="Submissions S."/>
        </authorList>
    </citation>
    <scope>NUCLEOTIDE SEQUENCE [LARGE SCALE GENOMIC DNA]</scope>
    <source>
        <strain evidence="3">DSM 100572</strain>
    </source>
</reference>
<dbReference type="CDD" id="cd00761">
    <property type="entry name" value="Glyco_tranf_GTA_type"/>
    <property type="match status" value="1"/>
</dbReference>
<dbReference type="AlphaFoldDB" id="A0A1M5UA17"/>
<dbReference type="EMBL" id="FQXQ01000002">
    <property type="protein sequence ID" value="SHH59758.1"/>
    <property type="molecule type" value="Genomic_DNA"/>
</dbReference>
<proteinExistence type="predicted"/>
<evidence type="ECO:0000313" key="2">
    <source>
        <dbReference type="EMBL" id="SHH59758.1"/>
    </source>
</evidence>
<organism evidence="2 3">
    <name type="scientific">Wenyingzhuangia marina</name>
    <dbReference type="NCBI Taxonomy" id="1195760"/>
    <lineage>
        <taxon>Bacteria</taxon>
        <taxon>Pseudomonadati</taxon>
        <taxon>Bacteroidota</taxon>
        <taxon>Flavobacteriia</taxon>
        <taxon>Flavobacteriales</taxon>
        <taxon>Flavobacteriaceae</taxon>
        <taxon>Wenyingzhuangia</taxon>
    </lineage>
</organism>
<dbReference type="SUPFAM" id="SSF53448">
    <property type="entry name" value="Nucleotide-diphospho-sugar transferases"/>
    <property type="match status" value="1"/>
</dbReference>